<protein>
    <recommendedName>
        <fullName evidence="6 7">Triosephosphate isomerase</fullName>
        <shortName evidence="6">TIM</shortName>
        <shortName evidence="6">TPI</shortName>
        <ecNumber evidence="6 7">5.3.1.1</ecNumber>
    </recommendedName>
    <alternativeName>
        <fullName evidence="6">Triose-phosphate isomerase</fullName>
    </alternativeName>
</protein>
<evidence type="ECO:0000256" key="2">
    <source>
        <dbReference type="ARBA" id="ARBA00022432"/>
    </source>
</evidence>
<dbReference type="PROSITE" id="PS51440">
    <property type="entry name" value="TIM_2"/>
    <property type="match status" value="1"/>
</dbReference>
<evidence type="ECO:0000256" key="7">
    <source>
        <dbReference type="RuleBase" id="RU363013"/>
    </source>
</evidence>
<feature type="binding site" evidence="6">
    <location>
        <position position="159"/>
    </location>
    <ligand>
        <name>substrate</name>
    </ligand>
</feature>
<organism evidence="8 9">
    <name type="scientific">Sulfurospirillum tamanense</name>
    <dbReference type="NCBI Taxonomy" id="2813362"/>
    <lineage>
        <taxon>Bacteria</taxon>
        <taxon>Pseudomonadati</taxon>
        <taxon>Campylobacterota</taxon>
        <taxon>Epsilonproteobacteria</taxon>
        <taxon>Campylobacterales</taxon>
        <taxon>Sulfurospirillaceae</taxon>
        <taxon>Sulfurospirillum</taxon>
    </lineage>
</organism>
<dbReference type="SUPFAM" id="SSF51351">
    <property type="entry name" value="Triosephosphate isomerase (TIM)"/>
    <property type="match status" value="1"/>
</dbReference>
<comment type="pathway">
    <text evidence="6 7">Carbohydrate degradation; glycolysis; D-glyceraldehyde 3-phosphate from glycerone phosphate: step 1/1.</text>
</comment>
<evidence type="ECO:0000256" key="1">
    <source>
        <dbReference type="ARBA" id="ARBA00007422"/>
    </source>
</evidence>
<dbReference type="InterPro" id="IPR020861">
    <property type="entry name" value="Triosephosphate_isomerase_AS"/>
</dbReference>
<comment type="function">
    <text evidence="6">Involved in the gluconeogenesis. Catalyzes stereospecifically the conversion of dihydroxyacetone phosphate (DHAP) to D-glyceraldehyde-3-phosphate (G3P).</text>
</comment>
<accession>A0ABS2WSS4</accession>
<evidence type="ECO:0000256" key="4">
    <source>
        <dbReference type="ARBA" id="ARBA00023152"/>
    </source>
</evidence>
<evidence type="ECO:0000256" key="5">
    <source>
        <dbReference type="ARBA" id="ARBA00023235"/>
    </source>
</evidence>
<dbReference type="Pfam" id="PF00121">
    <property type="entry name" value="TIM"/>
    <property type="match status" value="1"/>
</dbReference>
<dbReference type="EMBL" id="JAFHKK010000015">
    <property type="protein sequence ID" value="MBN2964690.1"/>
    <property type="molecule type" value="Genomic_DNA"/>
</dbReference>
<dbReference type="InterPro" id="IPR022896">
    <property type="entry name" value="TrioseP_Isoase_bac/euk"/>
</dbReference>
<dbReference type="RefSeq" id="WP_205459239.1">
    <property type="nucleotide sequence ID" value="NZ_JAFHKK010000015.1"/>
</dbReference>
<dbReference type="NCBIfam" id="TIGR00419">
    <property type="entry name" value="tim"/>
    <property type="match status" value="1"/>
</dbReference>
<dbReference type="PANTHER" id="PTHR21139">
    <property type="entry name" value="TRIOSEPHOSPHATE ISOMERASE"/>
    <property type="match status" value="1"/>
</dbReference>
<feature type="active site" description="Electrophile" evidence="6">
    <location>
        <position position="84"/>
    </location>
</feature>
<dbReference type="PANTHER" id="PTHR21139:SF42">
    <property type="entry name" value="TRIOSEPHOSPHATE ISOMERASE"/>
    <property type="match status" value="1"/>
</dbReference>
<dbReference type="Gene3D" id="3.20.20.70">
    <property type="entry name" value="Aldolase class I"/>
    <property type="match status" value="1"/>
</dbReference>
<evidence type="ECO:0000256" key="3">
    <source>
        <dbReference type="ARBA" id="ARBA00022490"/>
    </source>
</evidence>
<reference evidence="8" key="1">
    <citation type="submission" date="2021-02" db="EMBL/GenBank/DDBJ databases">
        <title>Sulfurospirillum tamanensis sp. nov.</title>
        <authorList>
            <person name="Frolova A."/>
            <person name="Merkel A."/>
            <person name="Slobodkin A."/>
        </authorList>
    </citation>
    <scope>NUCLEOTIDE SEQUENCE</scope>
    <source>
        <strain evidence="8">T05b</strain>
    </source>
</reference>
<proteinExistence type="inferred from homology"/>
<dbReference type="PROSITE" id="PS00171">
    <property type="entry name" value="TIM_1"/>
    <property type="match status" value="1"/>
</dbReference>
<comment type="catalytic activity">
    <reaction evidence="6 7">
        <text>D-glyceraldehyde 3-phosphate = dihydroxyacetone phosphate</text>
        <dbReference type="Rhea" id="RHEA:18585"/>
        <dbReference type="ChEBI" id="CHEBI:57642"/>
        <dbReference type="ChEBI" id="CHEBI:59776"/>
        <dbReference type="EC" id="5.3.1.1"/>
    </reaction>
</comment>
<dbReference type="InterPro" id="IPR035990">
    <property type="entry name" value="TIM_sf"/>
</dbReference>
<dbReference type="InterPro" id="IPR013785">
    <property type="entry name" value="Aldolase_TIM"/>
</dbReference>
<dbReference type="Proteomes" id="UP000703590">
    <property type="component" value="Unassembled WGS sequence"/>
</dbReference>
<comment type="subunit">
    <text evidence="6 7">Homodimer.</text>
</comment>
<feature type="binding site" evidence="6">
    <location>
        <position position="189"/>
    </location>
    <ligand>
        <name>substrate</name>
    </ligand>
</feature>
<dbReference type="GO" id="GO:0004807">
    <property type="term" value="F:triose-phosphate isomerase activity"/>
    <property type="evidence" value="ECO:0007669"/>
    <property type="project" value="UniProtKB-EC"/>
</dbReference>
<dbReference type="HAMAP" id="MF_00147_B">
    <property type="entry name" value="TIM_B"/>
    <property type="match status" value="1"/>
</dbReference>
<comment type="caution">
    <text evidence="6">Lacks conserved residue(s) required for the propagation of feature annotation.</text>
</comment>
<keyword evidence="4 6" id="KW-0324">Glycolysis</keyword>
<feature type="active site" description="Proton acceptor" evidence="6">
    <location>
        <position position="153"/>
    </location>
</feature>
<sequence>MIIASNFKTNHTRASARAFVEALGAPKCEVRVFMPFTALDNFETNCQIKMGAQNFYPVQSGSFTGEIGAEQLEEFGIQSVLIGHSERRHILQEPTTLIRQKFAFAVVKNWEIVYCIGEPKEVREEGFEAVKAYLETQLEGIDMAYERLIVAYEPVWAIGTGLSASVEQIQETHQYIKTRLSAPLLYGGSVNANNVASIVGLKECDGALIGSASWKKEAFLEILNHTTQGEIR</sequence>
<keyword evidence="3 6" id="KW-0963">Cytoplasm</keyword>
<name>A0ABS2WSS4_9BACT</name>
<dbReference type="NCBIfam" id="NF000728">
    <property type="entry name" value="PRK00042.3-2"/>
    <property type="match status" value="1"/>
</dbReference>
<comment type="similarity">
    <text evidence="1 6 7">Belongs to the triosephosphate isomerase family.</text>
</comment>
<comment type="pathway">
    <text evidence="6 7">Carbohydrate biosynthesis; gluconeogenesis.</text>
</comment>
<evidence type="ECO:0000313" key="9">
    <source>
        <dbReference type="Proteomes" id="UP000703590"/>
    </source>
</evidence>
<reference evidence="8" key="2">
    <citation type="submission" date="2021-02" db="EMBL/GenBank/DDBJ databases">
        <authorList>
            <person name="Merkel A.Y."/>
        </authorList>
    </citation>
    <scope>NUCLEOTIDE SEQUENCE</scope>
    <source>
        <strain evidence="8">T05b</strain>
    </source>
</reference>
<keyword evidence="5 6" id="KW-0413">Isomerase</keyword>
<comment type="caution">
    <text evidence="8">The sequence shown here is derived from an EMBL/GenBank/DDBJ whole genome shotgun (WGS) entry which is preliminary data.</text>
</comment>
<feature type="binding site" evidence="6">
    <location>
        <begin position="6"/>
        <end position="8"/>
    </location>
    <ligand>
        <name>substrate</name>
    </ligand>
</feature>
<evidence type="ECO:0000313" key="8">
    <source>
        <dbReference type="EMBL" id="MBN2964690.1"/>
    </source>
</evidence>
<keyword evidence="2 6" id="KW-0312">Gluconeogenesis</keyword>
<dbReference type="CDD" id="cd00311">
    <property type="entry name" value="TIM"/>
    <property type="match status" value="1"/>
</dbReference>
<dbReference type="EC" id="5.3.1.1" evidence="6 7"/>
<gene>
    <name evidence="6" type="primary">tpiA</name>
    <name evidence="8" type="ORF">JWV37_07850</name>
</gene>
<evidence type="ECO:0000256" key="6">
    <source>
        <dbReference type="HAMAP-Rule" id="MF_00147"/>
    </source>
</evidence>
<comment type="subcellular location">
    <subcellularLocation>
        <location evidence="6 7">Cytoplasm</location>
    </subcellularLocation>
</comment>
<dbReference type="InterPro" id="IPR000652">
    <property type="entry name" value="Triosephosphate_isomerase"/>
</dbReference>
<keyword evidence="9" id="KW-1185">Reference proteome</keyword>